<protein>
    <submittedName>
        <fullName evidence="2">Uncharacterized protein</fullName>
    </submittedName>
</protein>
<accession>A0ABP0FCX9</accession>
<evidence type="ECO:0000256" key="1">
    <source>
        <dbReference type="SAM" id="MobiDB-lite"/>
    </source>
</evidence>
<reference evidence="2 3" key="1">
    <citation type="submission" date="2024-02" db="EMBL/GenBank/DDBJ databases">
        <authorList>
            <person name="Daric V."/>
            <person name="Darras S."/>
        </authorList>
    </citation>
    <scope>NUCLEOTIDE SEQUENCE [LARGE SCALE GENOMIC DNA]</scope>
</reference>
<feature type="compositionally biased region" description="Basic and acidic residues" evidence="1">
    <location>
        <begin position="1"/>
        <end position="10"/>
    </location>
</feature>
<proteinExistence type="predicted"/>
<organism evidence="2 3">
    <name type="scientific">Clavelina lepadiformis</name>
    <name type="common">Light-bulb sea squirt</name>
    <name type="synonym">Ascidia lepadiformis</name>
    <dbReference type="NCBI Taxonomy" id="159417"/>
    <lineage>
        <taxon>Eukaryota</taxon>
        <taxon>Metazoa</taxon>
        <taxon>Chordata</taxon>
        <taxon>Tunicata</taxon>
        <taxon>Ascidiacea</taxon>
        <taxon>Aplousobranchia</taxon>
        <taxon>Clavelinidae</taxon>
        <taxon>Clavelina</taxon>
    </lineage>
</organism>
<dbReference type="EMBL" id="CAWYQH010000024">
    <property type="protein sequence ID" value="CAK8676087.1"/>
    <property type="molecule type" value="Genomic_DNA"/>
</dbReference>
<feature type="region of interest" description="Disordered" evidence="1">
    <location>
        <begin position="1"/>
        <end position="22"/>
    </location>
</feature>
<keyword evidence="3" id="KW-1185">Reference proteome</keyword>
<evidence type="ECO:0000313" key="3">
    <source>
        <dbReference type="Proteomes" id="UP001642483"/>
    </source>
</evidence>
<sequence length="61" mass="7136">MKHKQKDLALKKLSHSRPGKESPIVEKWISRSLAPRSNRESDMVSSSWHLHNCRCMHIQTN</sequence>
<comment type="caution">
    <text evidence="2">The sequence shown here is derived from an EMBL/GenBank/DDBJ whole genome shotgun (WGS) entry which is preliminary data.</text>
</comment>
<name>A0ABP0FCX9_CLALP</name>
<gene>
    <name evidence="2" type="ORF">CVLEPA_LOCUS5584</name>
</gene>
<evidence type="ECO:0000313" key="2">
    <source>
        <dbReference type="EMBL" id="CAK8676087.1"/>
    </source>
</evidence>
<dbReference type="Proteomes" id="UP001642483">
    <property type="component" value="Unassembled WGS sequence"/>
</dbReference>